<reference evidence="2 3" key="1">
    <citation type="submission" date="2024-01" db="EMBL/GenBank/DDBJ databases">
        <title>A draft genome for a cacao thread blight-causing isolate of Paramarasmius palmivorus.</title>
        <authorList>
            <person name="Baruah I.K."/>
            <person name="Bukari Y."/>
            <person name="Amoako-Attah I."/>
            <person name="Meinhardt L.W."/>
            <person name="Bailey B.A."/>
            <person name="Cohen S.P."/>
        </authorList>
    </citation>
    <scope>NUCLEOTIDE SEQUENCE [LARGE SCALE GENOMIC DNA]</scope>
    <source>
        <strain evidence="2 3">GH-12</strain>
    </source>
</reference>
<dbReference type="Proteomes" id="UP001383192">
    <property type="component" value="Unassembled WGS sequence"/>
</dbReference>
<evidence type="ECO:0000313" key="3">
    <source>
        <dbReference type="Proteomes" id="UP001383192"/>
    </source>
</evidence>
<dbReference type="AlphaFoldDB" id="A0AAW0E8U2"/>
<dbReference type="InterPro" id="IPR006076">
    <property type="entry name" value="FAD-dep_OxRdtase"/>
</dbReference>
<dbReference type="GO" id="GO:0005737">
    <property type="term" value="C:cytoplasm"/>
    <property type="evidence" value="ECO:0007669"/>
    <property type="project" value="TreeGrafter"/>
</dbReference>
<gene>
    <name evidence="2" type="ORF">VNI00_001277</name>
</gene>
<proteinExistence type="predicted"/>
<organism evidence="2 3">
    <name type="scientific">Paramarasmius palmivorus</name>
    <dbReference type="NCBI Taxonomy" id="297713"/>
    <lineage>
        <taxon>Eukaryota</taxon>
        <taxon>Fungi</taxon>
        <taxon>Dikarya</taxon>
        <taxon>Basidiomycota</taxon>
        <taxon>Agaricomycotina</taxon>
        <taxon>Agaricomycetes</taxon>
        <taxon>Agaricomycetidae</taxon>
        <taxon>Agaricales</taxon>
        <taxon>Marasmiineae</taxon>
        <taxon>Marasmiaceae</taxon>
        <taxon>Paramarasmius</taxon>
    </lineage>
</organism>
<dbReference type="InterPro" id="IPR036188">
    <property type="entry name" value="FAD/NAD-bd_sf"/>
</dbReference>
<name>A0AAW0E8U2_9AGAR</name>
<protein>
    <recommendedName>
        <fullName evidence="1">FAD dependent oxidoreductase domain-containing protein</fullName>
    </recommendedName>
</protein>
<evidence type="ECO:0000259" key="1">
    <source>
        <dbReference type="Pfam" id="PF01266"/>
    </source>
</evidence>
<keyword evidence="3" id="KW-1185">Reference proteome</keyword>
<evidence type="ECO:0000313" key="2">
    <source>
        <dbReference type="EMBL" id="KAK7060512.1"/>
    </source>
</evidence>
<sequence>MSDSKFKDPGLPVPNPSLSFWLQGVRSSPLLGHRTTENLPNTTDVVIIGAGMSGASIAYFLLTGPNPPRSVVLLEAREARKSMFTDGGYPAYKAQFGREQAFKILQNEMDTLNLLTELVEKEGIDCDFWKRQSFDIAVSDEGADLLKRAYDEYKLDGGKMDGVVELIADADEAKKRTRTPTAVLATSFPSSTLYPYKLVAHLVNVCINSYGLNLQTSTPVLSVTRATSEDKWIVETTRGAIATHKVVYATNAWTAHLLPEYLGKIVPKRVQIGAVVPTRNYSGSRMLLSSSAWIDSLEKVDYIAQRPKDGIIIVGGRRWLIPEEDTIDQADDSVKLDIHTNYLKEILPDFLGHWGSEGPGEGMLCDWTGIATRNPDNVPYVGDLPGRPNAFICAGHVGHGMARILSCAQGLAAFIRGEEWEKTKIPEHFRPTKERLGVR</sequence>
<dbReference type="PANTHER" id="PTHR13847">
    <property type="entry name" value="SARCOSINE DEHYDROGENASE-RELATED"/>
    <property type="match status" value="1"/>
</dbReference>
<dbReference type="SUPFAM" id="SSF51905">
    <property type="entry name" value="FAD/NAD(P)-binding domain"/>
    <property type="match status" value="1"/>
</dbReference>
<dbReference type="Pfam" id="PF01266">
    <property type="entry name" value="DAO"/>
    <property type="match status" value="1"/>
</dbReference>
<dbReference type="EMBL" id="JAYKXP010000003">
    <property type="protein sequence ID" value="KAK7060512.1"/>
    <property type="molecule type" value="Genomic_DNA"/>
</dbReference>
<dbReference type="PANTHER" id="PTHR13847:SF260">
    <property type="entry name" value="FAD DEPENDENT OXIDOREDUCTASE DOMAIN-CONTAINING PROTEIN"/>
    <property type="match status" value="1"/>
</dbReference>
<dbReference type="Gene3D" id="3.30.9.10">
    <property type="entry name" value="D-Amino Acid Oxidase, subunit A, domain 2"/>
    <property type="match status" value="1"/>
</dbReference>
<comment type="caution">
    <text evidence="2">The sequence shown here is derived from an EMBL/GenBank/DDBJ whole genome shotgun (WGS) entry which is preliminary data.</text>
</comment>
<dbReference type="Gene3D" id="3.50.50.60">
    <property type="entry name" value="FAD/NAD(P)-binding domain"/>
    <property type="match status" value="1"/>
</dbReference>
<accession>A0AAW0E8U2</accession>
<feature type="domain" description="FAD dependent oxidoreductase" evidence="1">
    <location>
        <begin position="44"/>
        <end position="412"/>
    </location>
</feature>